<evidence type="ECO:0000313" key="2">
    <source>
        <dbReference type="Proteomes" id="UP000294933"/>
    </source>
</evidence>
<gene>
    <name evidence="1" type="ORF">BD410DRAFT_788571</name>
</gene>
<dbReference type="EMBL" id="ML170175">
    <property type="protein sequence ID" value="TDL22323.1"/>
    <property type="molecule type" value="Genomic_DNA"/>
</dbReference>
<proteinExistence type="predicted"/>
<accession>A0A4Y7Q3T7</accession>
<reference evidence="1 2" key="1">
    <citation type="submission" date="2018-06" db="EMBL/GenBank/DDBJ databases">
        <title>A transcriptomic atlas of mushroom development highlights an independent origin of complex multicellularity.</title>
        <authorList>
            <consortium name="DOE Joint Genome Institute"/>
            <person name="Krizsan K."/>
            <person name="Almasi E."/>
            <person name="Merenyi Z."/>
            <person name="Sahu N."/>
            <person name="Viragh M."/>
            <person name="Koszo T."/>
            <person name="Mondo S."/>
            <person name="Kiss B."/>
            <person name="Balint B."/>
            <person name="Kues U."/>
            <person name="Barry K."/>
            <person name="Hegedus J.C."/>
            <person name="Henrissat B."/>
            <person name="Johnson J."/>
            <person name="Lipzen A."/>
            <person name="Ohm R."/>
            <person name="Nagy I."/>
            <person name="Pangilinan J."/>
            <person name="Yan J."/>
            <person name="Xiong Y."/>
            <person name="Grigoriev I.V."/>
            <person name="Hibbett D.S."/>
            <person name="Nagy L.G."/>
        </authorList>
    </citation>
    <scope>NUCLEOTIDE SEQUENCE [LARGE SCALE GENOMIC DNA]</scope>
    <source>
        <strain evidence="1 2">SZMC22713</strain>
    </source>
</reference>
<organism evidence="1 2">
    <name type="scientific">Rickenella mellea</name>
    <dbReference type="NCBI Taxonomy" id="50990"/>
    <lineage>
        <taxon>Eukaryota</taxon>
        <taxon>Fungi</taxon>
        <taxon>Dikarya</taxon>
        <taxon>Basidiomycota</taxon>
        <taxon>Agaricomycotina</taxon>
        <taxon>Agaricomycetes</taxon>
        <taxon>Hymenochaetales</taxon>
        <taxon>Rickenellaceae</taxon>
        <taxon>Rickenella</taxon>
    </lineage>
</organism>
<sequence>MSMIRPGAYESVYTHILRLFAQKKITWTATGDDVLNYYGAPKFVTGLQVCVAKDNLDRARDAFQDDSTWCKQSAPAVDSYQDVFKEYPRFKLCNDDLFITVVPATLYGLNPLNTKKFIQPHPSDSCPMLHLKYHVEGIAEHVSKNANDPNITWWKMRLEFLIDGMDIDKDWCEKHLKDGPGRELVLSKSTPAAKINRIGKRKYMDGMLTCYVDKDNRAEVIKTMGRN</sequence>
<name>A0A4Y7Q3T7_9AGAM</name>
<dbReference type="VEuPathDB" id="FungiDB:BD410DRAFT_788571"/>
<evidence type="ECO:0000313" key="1">
    <source>
        <dbReference type="EMBL" id="TDL22323.1"/>
    </source>
</evidence>
<keyword evidence="2" id="KW-1185">Reference proteome</keyword>
<dbReference type="OrthoDB" id="3259529at2759"/>
<dbReference type="AlphaFoldDB" id="A0A4Y7Q3T7"/>
<dbReference type="Proteomes" id="UP000294933">
    <property type="component" value="Unassembled WGS sequence"/>
</dbReference>
<protein>
    <submittedName>
        <fullName evidence="1">Uncharacterized protein</fullName>
    </submittedName>
</protein>